<protein>
    <submittedName>
        <fullName evidence="2">Uncharacterized protein</fullName>
    </submittedName>
</protein>
<organism evidence="2">
    <name type="scientific">viral metagenome</name>
    <dbReference type="NCBI Taxonomy" id="1070528"/>
    <lineage>
        <taxon>unclassified sequences</taxon>
        <taxon>metagenomes</taxon>
        <taxon>organismal metagenomes</taxon>
    </lineage>
</organism>
<dbReference type="EMBL" id="MN739956">
    <property type="protein sequence ID" value="QHT79912.1"/>
    <property type="molecule type" value="Genomic_DNA"/>
</dbReference>
<keyword evidence="1" id="KW-0812">Transmembrane</keyword>
<keyword evidence="1" id="KW-0472">Membrane</keyword>
<feature type="transmembrane region" description="Helical" evidence="1">
    <location>
        <begin position="39"/>
        <end position="56"/>
    </location>
</feature>
<sequence>MDSIDIPTDKHIHFDLSQNQTFIINNDIDTDNTPVSHSFPTITIITSFLFIINTISAYSKQKYIYAALFLCLTLTSIMYRYIEHPNILIVDRTVIFLIFIYGLYCLYFIVNRISKIYLGVIIATFFATVGLYVFGKINGCFCFHNDNCISENYMALVHLFGLIGHFLIINIY</sequence>
<proteinExistence type="predicted"/>
<feature type="transmembrane region" description="Helical" evidence="1">
    <location>
        <begin position="88"/>
        <end position="109"/>
    </location>
</feature>
<accession>A0A6C0HH44</accession>
<dbReference type="AlphaFoldDB" id="A0A6C0HH44"/>
<feature type="transmembrane region" description="Helical" evidence="1">
    <location>
        <begin position="63"/>
        <end position="82"/>
    </location>
</feature>
<feature type="transmembrane region" description="Helical" evidence="1">
    <location>
        <begin position="116"/>
        <end position="133"/>
    </location>
</feature>
<keyword evidence="1" id="KW-1133">Transmembrane helix</keyword>
<feature type="transmembrane region" description="Helical" evidence="1">
    <location>
        <begin position="153"/>
        <end position="171"/>
    </location>
</feature>
<evidence type="ECO:0000313" key="2">
    <source>
        <dbReference type="EMBL" id="QHT79912.1"/>
    </source>
</evidence>
<reference evidence="2" key="1">
    <citation type="journal article" date="2020" name="Nature">
        <title>Giant virus diversity and host interactions through global metagenomics.</title>
        <authorList>
            <person name="Schulz F."/>
            <person name="Roux S."/>
            <person name="Paez-Espino D."/>
            <person name="Jungbluth S."/>
            <person name="Walsh D.A."/>
            <person name="Denef V.J."/>
            <person name="McMahon K.D."/>
            <person name="Konstantinidis K.T."/>
            <person name="Eloe-Fadrosh E.A."/>
            <person name="Kyrpides N.C."/>
            <person name="Woyke T."/>
        </authorList>
    </citation>
    <scope>NUCLEOTIDE SEQUENCE</scope>
    <source>
        <strain evidence="2">GVMAG-M-3300023184-105</strain>
    </source>
</reference>
<name>A0A6C0HH44_9ZZZZ</name>
<evidence type="ECO:0000256" key="1">
    <source>
        <dbReference type="SAM" id="Phobius"/>
    </source>
</evidence>